<dbReference type="AlphaFoldDB" id="A0AAD4KDF9"/>
<protein>
    <submittedName>
        <fullName evidence="1">Uncharacterized protein</fullName>
    </submittedName>
</protein>
<dbReference type="RefSeq" id="XP_046065533.1">
    <property type="nucleotide sequence ID" value="XM_046221331.1"/>
</dbReference>
<dbReference type="EMBL" id="JAJTJA010000016">
    <property type="protein sequence ID" value="KAH8689107.1"/>
    <property type="molecule type" value="Genomic_DNA"/>
</dbReference>
<evidence type="ECO:0000313" key="2">
    <source>
        <dbReference type="Proteomes" id="UP001201262"/>
    </source>
</evidence>
<organism evidence="1 2">
    <name type="scientific">Talaromyces proteolyticus</name>
    <dbReference type="NCBI Taxonomy" id="1131652"/>
    <lineage>
        <taxon>Eukaryota</taxon>
        <taxon>Fungi</taxon>
        <taxon>Dikarya</taxon>
        <taxon>Ascomycota</taxon>
        <taxon>Pezizomycotina</taxon>
        <taxon>Eurotiomycetes</taxon>
        <taxon>Eurotiomycetidae</taxon>
        <taxon>Eurotiales</taxon>
        <taxon>Trichocomaceae</taxon>
        <taxon>Talaromyces</taxon>
        <taxon>Talaromyces sect. Bacilispori</taxon>
    </lineage>
</organism>
<dbReference type="GeneID" id="70251618"/>
<reference evidence="1" key="1">
    <citation type="submission" date="2021-12" db="EMBL/GenBank/DDBJ databases">
        <title>Convergent genome expansion in fungi linked to evolution of root-endophyte symbiosis.</title>
        <authorList>
            <consortium name="DOE Joint Genome Institute"/>
            <person name="Ke Y.-H."/>
            <person name="Bonito G."/>
            <person name="Liao H.-L."/>
            <person name="Looney B."/>
            <person name="Rojas-Flechas A."/>
            <person name="Nash J."/>
            <person name="Hameed K."/>
            <person name="Schadt C."/>
            <person name="Martin F."/>
            <person name="Crous P.W."/>
            <person name="Miettinen O."/>
            <person name="Magnuson J.K."/>
            <person name="Labbe J."/>
            <person name="Jacobson D."/>
            <person name="Doktycz M.J."/>
            <person name="Veneault-Fourrey C."/>
            <person name="Kuo A."/>
            <person name="Mondo S."/>
            <person name="Calhoun S."/>
            <person name="Riley R."/>
            <person name="Ohm R."/>
            <person name="LaButti K."/>
            <person name="Andreopoulos B."/>
            <person name="Pangilinan J."/>
            <person name="Nolan M."/>
            <person name="Tritt A."/>
            <person name="Clum A."/>
            <person name="Lipzen A."/>
            <person name="Daum C."/>
            <person name="Barry K."/>
            <person name="Grigoriev I.V."/>
            <person name="Vilgalys R."/>
        </authorList>
    </citation>
    <scope>NUCLEOTIDE SEQUENCE</scope>
    <source>
        <strain evidence="1">PMI_201</strain>
    </source>
</reference>
<dbReference type="Proteomes" id="UP001201262">
    <property type="component" value="Unassembled WGS sequence"/>
</dbReference>
<name>A0AAD4KDF9_9EURO</name>
<evidence type="ECO:0000313" key="1">
    <source>
        <dbReference type="EMBL" id="KAH8689107.1"/>
    </source>
</evidence>
<gene>
    <name evidence="1" type="ORF">BGW36DRAFT_433870</name>
</gene>
<proteinExistence type="predicted"/>
<keyword evidence="2" id="KW-1185">Reference proteome</keyword>
<accession>A0AAD4KDF9</accession>
<sequence>MAENMALVLHTPSANANVWWKVILSQDFQFSLNPEIIEIEHFIKTGILPLINFKMRPLTSTNAVGNTEGLGILERLSRMEAEIGHLQVNSKTQQNQLWRQQNEISRLQDGMGLIRVAELLRYLPKPQRDGMQHNERNDFVHGGDLIFDLEYITSWPEGRVDVIHGIPVERSHLLNAFNTRYGLPVSHFSGQDHLSPQAIETINKKSNLMHLRYWKRPHLLGSRDTILSYSDFIINRWLNGPYSEVEMEPWFNHLIWLYQNFLRNGV</sequence>
<comment type="caution">
    <text evidence="1">The sequence shown here is derived from an EMBL/GenBank/DDBJ whole genome shotgun (WGS) entry which is preliminary data.</text>
</comment>